<keyword evidence="1" id="KW-0732">Signal</keyword>
<evidence type="ECO:0008006" key="4">
    <source>
        <dbReference type="Google" id="ProtNLM"/>
    </source>
</evidence>
<evidence type="ECO:0000313" key="2">
    <source>
        <dbReference type="EMBL" id="MBI1622084.1"/>
    </source>
</evidence>
<dbReference type="PROSITE" id="PS51257">
    <property type="entry name" value="PROKAR_LIPOPROTEIN"/>
    <property type="match status" value="1"/>
</dbReference>
<name>A0ABS0SFK5_9HYPH</name>
<sequence>MRSAVLATWVTALTLACASSAIAGGTLRDRVHADSYGNLVIHSPAGYKRIIVGMGHTAQAYERTGSYHEPEVVYLNDKRPTAPDYRYCTRQPHVWVGRSHMYGLEAGMVPQAPLVCR</sequence>
<keyword evidence="3" id="KW-1185">Reference proteome</keyword>
<accession>A0ABS0SFK5</accession>
<evidence type="ECO:0000313" key="3">
    <source>
        <dbReference type="Proteomes" id="UP000601789"/>
    </source>
</evidence>
<feature type="signal peptide" evidence="1">
    <location>
        <begin position="1"/>
        <end position="23"/>
    </location>
</feature>
<dbReference type="RefSeq" id="WP_198477623.1">
    <property type="nucleotide sequence ID" value="NZ_JADGMQ010000013.1"/>
</dbReference>
<feature type="chain" id="PRO_5045564024" description="Lectin-like protein BA14k" evidence="1">
    <location>
        <begin position="24"/>
        <end position="117"/>
    </location>
</feature>
<gene>
    <name evidence="2" type="ORF">IOD40_15605</name>
</gene>
<protein>
    <recommendedName>
        <fullName evidence="4">Lectin-like protein BA14k</fullName>
    </recommendedName>
</protein>
<dbReference type="Proteomes" id="UP000601789">
    <property type="component" value="Unassembled WGS sequence"/>
</dbReference>
<evidence type="ECO:0000256" key="1">
    <source>
        <dbReference type="SAM" id="SignalP"/>
    </source>
</evidence>
<dbReference type="EMBL" id="JADGMQ010000013">
    <property type="protein sequence ID" value="MBI1622084.1"/>
    <property type="molecule type" value="Genomic_DNA"/>
</dbReference>
<comment type="caution">
    <text evidence="2">The sequence shown here is derived from an EMBL/GenBank/DDBJ whole genome shotgun (WGS) entry which is preliminary data.</text>
</comment>
<proteinExistence type="predicted"/>
<organism evidence="2 3">
    <name type="scientific">Aquamicrobium zhengzhouense</name>
    <dbReference type="NCBI Taxonomy" id="2781738"/>
    <lineage>
        <taxon>Bacteria</taxon>
        <taxon>Pseudomonadati</taxon>
        <taxon>Pseudomonadota</taxon>
        <taxon>Alphaproteobacteria</taxon>
        <taxon>Hyphomicrobiales</taxon>
        <taxon>Phyllobacteriaceae</taxon>
        <taxon>Aquamicrobium</taxon>
    </lineage>
</organism>
<reference evidence="2 3" key="1">
    <citation type="submission" date="2020-10" db="EMBL/GenBank/DDBJ databases">
        <title>Aquamicrobium zhengzhouensis sp. nov., a exopolysaccharide producing bacterium isolated from farmland soil.</title>
        <authorList>
            <person name="Wang X."/>
        </authorList>
    </citation>
    <scope>NUCLEOTIDE SEQUENCE [LARGE SCALE GENOMIC DNA]</scope>
    <source>
        <strain evidence="3">cd-1</strain>
    </source>
</reference>